<dbReference type="InterPro" id="IPR036961">
    <property type="entry name" value="Kinesin_motor_dom_sf"/>
</dbReference>
<dbReference type="EMBL" id="JNBS01000302">
    <property type="protein sequence ID" value="OQS06835.1"/>
    <property type="molecule type" value="Genomic_DNA"/>
</dbReference>
<dbReference type="PRINTS" id="PR00380">
    <property type="entry name" value="KINESINHEAVY"/>
</dbReference>
<dbReference type="InterPro" id="IPR036770">
    <property type="entry name" value="Ankyrin_rpt-contain_sf"/>
</dbReference>
<feature type="coiled-coil region" evidence="8">
    <location>
        <begin position="814"/>
        <end position="866"/>
    </location>
</feature>
<comment type="caution">
    <text evidence="11">The sequence shown here is derived from an EMBL/GenBank/DDBJ whole genome shotgun (WGS) entry which is preliminary data.</text>
</comment>
<name>A0A1W0A9C2_9STRA</name>
<keyword evidence="7" id="KW-0505">Motor protein</keyword>
<dbReference type="GO" id="GO:0007052">
    <property type="term" value="P:mitotic spindle organization"/>
    <property type="evidence" value="ECO:0007669"/>
    <property type="project" value="TreeGrafter"/>
</dbReference>
<feature type="compositionally biased region" description="Polar residues" evidence="9">
    <location>
        <begin position="1093"/>
        <end position="1104"/>
    </location>
</feature>
<keyword evidence="2" id="KW-0963">Cytoplasm</keyword>
<dbReference type="Gene3D" id="1.25.40.20">
    <property type="entry name" value="Ankyrin repeat-containing domain"/>
    <property type="match status" value="1"/>
</dbReference>
<evidence type="ECO:0000313" key="12">
    <source>
        <dbReference type="Proteomes" id="UP000243217"/>
    </source>
</evidence>
<evidence type="ECO:0000256" key="3">
    <source>
        <dbReference type="ARBA" id="ARBA00022741"/>
    </source>
</evidence>
<dbReference type="STRING" id="74557.A0A1W0A9C2"/>
<dbReference type="SUPFAM" id="SSF52540">
    <property type="entry name" value="P-loop containing nucleoside triphosphate hydrolases"/>
    <property type="match status" value="1"/>
</dbReference>
<dbReference type="GO" id="GO:0051231">
    <property type="term" value="P:spindle elongation"/>
    <property type="evidence" value="ECO:0007669"/>
    <property type="project" value="TreeGrafter"/>
</dbReference>
<dbReference type="PROSITE" id="PS00411">
    <property type="entry name" value="KINESIN_MOTOR_1"/>
    <property type="match status" value="1"/>
</dbReference>
<dbReference type="PANTHER" id="PTHR47969:SF15">
    <property type="entry name" value="CHROMOSOME-ASSOCIATED KINESIN KIF4A-RELATED"/>
    <property type="match status" value="1"/>
</dbReference>
<keyword evidence="12" id="KW-1185">Reference proteome</keyword>
<evidence type="ECO:0000256" key="6">
    <source>
        <dbReference type="PROSITE-ProRule" id="PRU00023"/>
    </source>
</evidence>
<keyword evidence="5 8" id="KW-0175">Coiled coil</keyword>
<evidence type="ECO:0000256" key="8">
    <source>
        <dbReference type="SAM" id="Coils"/>
    </source>
</evidence>
<protein>
    <submittedName>
        <fullName evidence="11">Kinesin</fullName>
    </submittedName>
</protein>
<reference evidence="11 12" key="1">
    <citation type="journal article" date="2014" name="Genome Biol. Evol.">
        <title>The secreted proteins of Achlya hypogyna and Thraustotheca clavata identify the ancestral oomycete secretome and reveal gene acquisitions by horizontal gene transfer.</title>
        <authorList>
            <person name="Misner I."/>
            <person name="Blouin N."/>
            <person name="Leonard G."/>
            <person name="Richards T.A."/>
            <person name="Lane C.E."/>
        </authorList>
    </citation>
    <scope>NUCLEOTIDE SEQUENCE [LARGE SCALE GENOMIC DNA]</scope>
    <source>
        <strain evidence="11 12">ATCC 34112</strain>
    </source>
</reference>
<dbReference type="InterPro" id="IPR001752">
    <property type="entry name" value="Kinesin_motor_dom"/>
</dbReference>
<evidence type="ECO:0000256" key="9">
    <source>
        <dbReference type="SAM" id="MobiDB-lite"/>
    </source>
</evidence>
<feature type="region of interest" description="Disordered" evidence="9">
    <location>
        <begin position="1085"/>
        <end position="1104"/>
    </location>
</feature>
<dbReference type="InterPro" id="IPR002110">
    <property type="entry name" value="Ankyrin_rpt"/>
</dbReference>
<feature type="coiled-coil region" evidence="8">
    <location>
        <begin position="929"/>
        <end position="956"/>
    </location>
</feature>
<evidence type="ECO:0000256" key="2">
    <source>
        <dbReference type="ARBA" id="ARBA00022490"/>
    </source>
</evidence>
<evidence type="ECO:0000256" key="5">
    <source>
        <dbReference type="ARBA" id="ARBA00023054"/>
    </source>
</evidence>
<feature type="repeat" description="ANK" evidence="6">
    <location>
        <begin position="219"/>
        <end position="251"/>
    </location>
</feature>
<sequence length="1104" mass="126163">MKSRQELDEEKALQLRKEKFRVAQGKTVEGGIENSFQARFPALDSSFWKVFYEACASGRQWVNQRSLLISYSLPQTINSKDIFGETMMTLAAQHGRVPVLTVLLGIKGDPWCTNQKGWSAVTIAALQNHVHVLQLFASNNIRLDLPDNRLGYTPAHFVVQVHNASILRLLHELRADLTIPAKNACGYTLLHTAAEVAADECLIYLLKKKLIPIDSRDTNGESACCKAARHNHNSTLQILLDHGASFSLENTQRDTVADRNILKGHLNKFVMDHTVVTDYTRVSECENVKVYVRARPCADASEPFDGMFERKKDTPKNIAIKTNLNMVNMHLALTMLIFWTQTTQEEVFVSTSKPLVEYALRGINSCCFAYGQTGSGKTFSLRHSLIKTSIFGESGEKDGIIPRCTDFLFDTIERNQYIDHSNKPEITLVVSFLEIYCDRLRDLGREYVQKTGRLVSSQQSSTADWYLKQKAVKHTDSSVSLLSSHSAKDEVKFDYERENLEIHEDAQGQVFVKDLSMIEVTRREEVNVIVQMGLKLRSTHETKMNAVSSRSHTVFSIHVFQHDPTTNEVISGTLNLVDLAGSERLKKSESDGQRLKEALHINSSLSAVGKVVMSLDPESRFNYIPYRDSKLTRLLQNSIGGNSFTILIATIHPMKEHYEECLSTLQFANRCRTVQNQPRVNYINQSVIEKDRRIRKLQDEIAILKRKLEVFKSEQNQRMGTILRELGYEVSGFTEEGNVRLTDGTLVIATEETILDLQGNPITLTIKNEPATSPTKRRASHSDHGRNLELRRTIGNLILLEFLRKERDYLRQKADDVKGAVVQAQVELKKEKDEMLRQLQAQKRHVARLEAELVQKDEALVRIQAQGESKHLKDIQHILQHNQALQRPIAQPPCVIVAKTTSTYTLPEDFTHRAFMLEKSKEGDIALVKEHYECLLNRKKQELVDLTKQWNEQQEQSKTINETLKQEMTELYQYTTRLYQASQLHIERKDVQWPKPILTNMTKLRYFRSLLGSDAIVQTQRAKQPIKRSVSRPVSAPARRPSSAGYALAFRGRVQSQEEHQQDKPEIDDELDTLRAQLQREMQKNRELRAINASLQRQSNKYKH</sequence>
<dbReference type="SMART" id="SM00129">
    <property type="entry name" value="KISc"/>
    <property type="match status" value="1"/>
</dbReference>
<dbReference type="Pfam" id="PF12796">
    <property type="entry name" value="Ank_2"/>
    <property type="match status" value="2"/>
</dbReference>
<dbReference type="GO" id="GO:0005875">
    <property type="term" value="C:microtubule associated complex"/>
    <property type="evidence" value="ECO:0007669"/>
    <property type="project" value="TreeGrafter"/>
</dbReference>
<dbReference type="GO" id="GO:0003777">
    <property type="term" value="F:microtubule motor activity"/>
    <property type="evidence" value="ECO:0007669"/>
    <property type="project" value="InterPro"/>
</dbReference>
<dbReference type="GO" id="GO:0005524">
    <property type="term" value="F:ATP binding"/>
    <property type="evidence" value="ECO:0007669"/>
    <property type="project" value="UniProtKB-UniRule"/>
</dbReference>
<dbReference type="AlphaFoldDB" id="A0A1W0A9C2"/>
<dbReference type="InterPro" id="IPR019821">
    <property type="entry name" value="Kinesin_motor_CS"/>
</dbReference>
<dbReference type="InterPro" id="IPR027640">
    <property type="entry name" value="Kinesin-like_fam"/>
</dbReference>
<feature type="domain" description="Kinesin motor" evidence="10">
    <location>
        <begin position="287"/>
        <end position="674"/>
    </location>
</feature>
<dbReference type="GO" id="GO:0005737">
    <property type="term" value="C:cytoplasm"/>
    <property type="evidence" value="ECO:0007669"/>
    <property type="project" value="UniProtKB-SubCell"/>
</dbReference>
<dbReference type="SMART" id="SM00248">
    <property type="entry name" value="ANK"/>
    <property type="match status" value="5"/>
</dbReference>
<proteinExistence type="inferred from homology"/>
<dbReference type="GO" id="GO:0007018">
    <property type="term" value="P:microtubule-based movement"/>
    <property type="evidence" value="ECO:0007669"/>
    <property type="project" value="InterPro"/>
</dbReference>
<accession>A0A1W0A9C2</accession>
<feature type="coiled-coil region" evidence="8">
    <location>
        <begin position="687"/>
        <end position="714"/>
    </location>
</feature>
<dbReference type="PROSITE" id="PS50067">
    <property type="entry name" value="KINESIN_MOTOR_2"/>
    <property type="match status" value="1"/>
</dbReference>
<keyword evidence="3 7" id="KW-0547">Nucleotide-binding</keyword>
<comment type="subcellular location">
    <subcellularLocation>
        <location evidence="1">Cytoplasm</location>
    </subcellularLocation>
</comment>
<dbReference type="GO" id="GO:0008017">
    <property type="term" value="F:microtubule binding"/>
    <property type="evidence" value="ECO:0007669"/>
    <property type="project" value="InterPro"/>
</dbReference>
<dbReference type="Pfam" id="PF00225">
    <property type="entry name" value="Kinesin"/>
    <property type="match status" value="1"/>
</dbReference>
<dbReference type="InterPro" id="IPR027417">
    <property type="entry name" value="P-loop_NTPase"/>
</dbReference>
<dbReference type="SUPFAM" id="SSF48403">
    <property type="entry name" value="Ankyrin repeat"/>
    <property type="match status" value="1"/>
</dbReference>
<feature type="binding site" evidence="7">
    <location>
        <begin position="371"/>
        <end position="378"/>
    </location>
    <ligand>
        <name>ATP</name>
        <dbReference type="ChEBI" id="CHEBI:30616"/>
    </ligand>
</feature>
<organism evidence="11 12">
    <name type="scientific">Thraustotheca clavata</name>
    <dbReference type="NCBI Taxonomy" id="74557"/>
    <lineage>
        <taxon>Eukaryota</taxon>
        <taxon>Sar</taxon>
        <taxon>Stramenopiles</taxon>
        <taxon>Oomycota</taxon>
        <taxon>Saprolegniomycetes</taxon>
        <taxon>Saprolegniales</taxon>
        <taxon>Achlyaceae</taxon>
        <taxon>Thraustotheca</taxon>
    </lineage>
</organism>
<dbReference type="Proteomes" id="UP000243217">
    <property type="component" value="Unassembled WGS sequence"/>
</dbReference>
<dbReference type="CDD" id="cd00106">
    <property type="entry name" value="KISc"/>
    <property type="match status" value="1"/>
</dbReference>
<evidence type="ECO:0000313" key="11">
    <source>
        <dbReference type="EMBL" id="OQS06835.1"/>
    </source>
</evidence>
<comment type="similarity">
    <text evidence="7">Belongs to the TRAFAC class myosin-kinesin ATPase superfamily. Kinesin family.</text>
</comment>
<keyword evidence="4 7" id="KW-0067">ATP-binding</keyword>
<keyword evidence="6" id="KW-0040">ANK repeat</keyword>
<feature type="region of interest" description="Disordered" evidence="9">
    <location>
        <begin position="1022"/>
        <end position="1046"/>
    </location>
</feature>
<evidence type="ECO:0000256" key="7">
    <source>
        <dbReference type="PROSITE-ProRule" id="PRU00283"/>
    </source>
</evidence>
<evidence type="ECO:0000256" key="4">
    <source>
        <dbReference type="ARBA" id="ARBA00022840"/>
    </source>
</evidence>
<gene>
    <name evidence="11" type="ORF">THRCLA_01135</name>
</gene>
<dbReference type="OrthoDB" id="3176171at2759"/>
<evidence type="ECO:0000259" key="10">
    <source>
        <dbReference type="PROSITE" id="PS50067"/>
    </source>
</evidence>
<dbReference type="PANTHER" id="PTHR47969">
    <property type="entry name" value="CHROMOSOME-ASSOCIATED KINESIN KIF4A-RELATED"/>
    <property type="match status" value="1"/>
</dbReference>
<dbReference type="Gene3D" id="3.40.850.10">
    <property type="entry name" value="Kinesin motor domain"/>
    <property type="match status" value="1"/>
</dbReference>
<evidence type="ECO:0000256" key="1">
    <source>
        <dbReference type="ARBA" id="ARBA00004496"/>
    </source>
</evidence>
<dbReference type="PROSITE" id="PS50088">
    <property type="entry name" value="ANK_REPEAT"/>
    <property type="match status" value="1"/>
</dbReference>